<organism evidence="2 3">
    <name type="scientific">Aspergillus udagawae</name>
    <dbReference type="NCBI Taxonomy" id="91492"/>
    <lineage>
        <taxon>Eukaryota</taxon>
        <taxon>Fungi</taxon>
        <taxon>Dikarya</taxon>
        <taxon>Ascomycota</taxon>
        <taxon>Pezizomycotina</taxon>
        <taxon>Eurotiomycetes</taxon>
        <taxon>Eurotiomycetidae</taxon>
        <taxon>Eurotiales</taxon>
        <taxon>Aspergillaceae</taxon>
        <taxon>Aspergillus</taxon>
        <taxon>Aspergillus subgen. Fumigati</taxon>
    </lineage>
</organism>
<dbReference type="GO" id="GO:0016787">
    <property type="term" value="F:hydrolase activity"/>
    <property type="evidence" value="ECO:0007669"/>
    <property type="project" value="InterPro"/>
</dbReference>
<sequence length="221" mass="24347">WNQTLARSYIYHPETSIAPSAPHLQRLKIHETLTSSDMPATAASHSAHLASTTSSTRSISQTGYIVVDVTHHLAPEHPFPAAFDEIGMCPQDFDQTHVLLSRISAAGNLALAIASSSRLFSTAKVNEASPFHAVFAFYPSTDLSQPTTAKKQVAKSKIFDSKGEKLVEEVRMEGNNVVCHRMEGCMHGCDKEAKRGSTEWKAKEETYGYAADMLRIREEQL</sequence>
<dbReference type="Proteomes" id="UP000465221">
    <property type="component" value="Unassembled WGS sequence"/>
</dbReference>
<evidence type="ECO:0000259" key="1">
    <source>
        <dbReference type="Pfam" id="PF07859"/>
    </source>
</evidence>
<dbReference type="Gene3D" id="3.40.50.1820">
    <property type="entry name" value="alpha/beta hydrolase"/>
    <property type="match status" value="1"/>
</dbReference>
<gene>
    <name evidence="2" type="ORF">IFM46972_07546</name>
</gene>
<proteinExistence type="predicted"/>
<dbReference type="AlphaFoldDB" id="A0A8H3P3F9"/>
<reference evidence="2 3" key="1">
    <citation type="submission" date="2020-01" db="EMBL/GenBank/DDBJ databases">
        <title>Draft genome sequence of Aspergillus udagawae IFM 46972.</title>
        <authorList>
            <person name="Takahashi H."/>
            <person name="Yaguchi T."/>
        </authorList>
    </citation>
    <scope>NUCLEOTIDE SEQUENCE [LARGE SCALE GENOMIC DNA]</scope>
    <source>
        <strain evidence="2 3">IFM 46972</strain>
    </source>
</reference>
<protein>
    <recommendedName>
        <fullName evidence="1">Alpha/beta hydrolase fold-3 domain-containing protein</fullName>
    </recommendedName>
</protein>
<dbReference type="Pfam" id="PF07859">
    <property type="entry name" value="Abhydrolase_3"/>
    <property type="match status" value="1"/>
</dbReference>
<dbReference type="EMBL" id="BLKC01000058">
    <property type="protein sequence ID" value="GFF44441.1"/>
    <property type="molecule type" value="Genomic_DNA"/>
</dbReference>
<name>A0A8H3P3F9_9EURO</name>
<evidence type="ECO:0000313" key="3">
    <source>
        <dbReference type="Proteomes" id="UP000465221"/>
    </source>
</evidence>
<feature type="non-terminal residue" evidence="2">
    <location>
        <position position="1"/>
    </location>
</feature>
<feature type="domain" description="Alpha/beta hydrolase fold-3" evidence="1">
    <location>
        <begin position="56"/>
        <end position="152"/>
    </location>
</feature>
<accession>A0A8H3P3F9</accession>
<comment type="caution">
    <text evidence="2">The sequence shown here is derived from an EMBL/GenBank/DDBJ whole genome shotgun (WGS) entry which is preliminary data.</text>
</comment>
<evidence type="ECO:0000313" key="2">
    <source>
        <dbReference type="EMBL" id="GFF44441.1"/>
    </source>
</evidence>
<dbReference type="InterPro" id="IPR029058">
    <property type="entry name" value="AB_hydrolase_fold"/>
</dbReference>
<dbReference type="InterPro" id="IPR013094">
    <property type="entry name" value="AB_hydrolase_3"/>
</dbReference>
<dbReference type="SUPFAM" id="SSF53474">
    <property type="entry name" value="alpha/beta-Hydrolases"/>
    <property type="match status" value="1"/>
</dbReference>